<dbReference type="Proteomes" id="UP000610760">
    <property type="component" value="Unassembled WGS sequence"/>
</dbReference>
<gene>
    <name evidence="2" type="ORF">H8710_01530</name>
</gene>
<name>A0A926E1Z6_9FIRM</name>
<proteinExistence type="predicted"/>
<dbReference type="Pfam" id="PF00583">
    <property type="entry name" value="Acetyltransf_1"/>
    <property type="match status" value="1"/>
</dbReference>
<dbReference type="PANTHER" id="PTHR13355:SF11">
    <property type="entry name" value="GLUCOSAMINE 6-PHOSPHATE N-ACETYLTRANSFERASE"/>
    <property type="match status" value="1"/>
</dbReference>
<comment type="caution">
    <text evidence="2">The sequence shown here is derived from an EMBL/GenBank/DDBJ whole genome shotgun (WGS) entry which is preliminary data.</text>
</comment>
<dbReference type="PROSITE" id="PS51186">
    <property type="entry name" value="GNAT"/>
    <property type="match status" value="1"/>
</dbReference>
<evidence type="ECO:0000313" key="2">
    <source>
        <dbReference type="EMBL" id="MBC8558742.1"/>
    </source>
</evidence>
<dbReference type="GO" id="GO:0004343">
    <property type="term" value="F:glucosamine 6-phosphate N-acetyltransferase activity"/>
    <property type="evidence" value="ECO:0007669"/>
    <property type="project" value="TreeGrafter"/>
</dbReference>
<dbReference type="CDD" id="cd04301">
    <property type="entry name" value="NAT_SF"/>
    <property type="match status" value="1"/>
</dbReference>
<dbReference type="InterPro" id="IPR039143">
    <property type="entry name" value="GNPNAT1-like"/>
</dbReference>
<accession>A0A926E1Z6</accession>
<protein>
    <submittedName>
        <fullName evidence="2">GNAT family N-acetyltransferase</fullName>
    </submittedName>
</protein>
<dbReference type="Gene3D" id="3.40.630.30">
    <property type="match status" value="1"/>
</dbReference>
<sequence length="145" mass="16639">MTVREAQYEDLQELLQLYTHLHEKSVPSIDGKAEKVWMEILKNPNHHVIVAEIDGKVAASCTLLIVRNLTHGLRPFGLIEYVVTHGEYRKRGCGGAVLRYAWELCVRENCYKRMLITGTKKDSTLRFYERAGLSSEGETAFVEWL</sequence>
<feature type="domain" description="N-acetyltransferase" evidence="1">
    <location>
        <begin position="1"/>
        <end position="145"/>
    </location>
</feature>
<dbReference type="SUPFAM" id="SSF55729">
    <property type="entry name" value="Acyl-CoA N-acyltransferases (Nat)"/>
    <property type="match status" value="1"/>
</dbReference>
<dbReference type="EMBL" id="JACRSV010000001">
    <property type="protein sequence ID" value="MBC8558742.1"/>
    <property type="molecule type" value="Genomic_DNA"/>
</dbReference>
<reference evidence="2" key="1">
    <citation type="submission" date="2020-08" db="EMBL/GenBank/DDBJ databases">
        <title>Genome public.</title>
        <authorList>
            <person name="Liu C."/>
            <person name="Sun Q."/>
        </authorList>
    </citation>
    <scope>NUCLEOTIDE SEQUENCE</scope>
    <source>
        <strain evidence="2">NSJ-33</strain>
    </source>
</reference>
<organism evidence="2 3">
    <name type="scientific">Fumia xinanensis</name>
    <dbReference type="NCBI Taxonomy" id="2763659"/>
    <lineage>
        <taxon>Bacteria</taxon>
        <taxon>Bacillati</taxon>
        <taxon>Bacillota</taxon>
        <taxon>Clostridia</taxon>
        <taxon>Eubacteriales</taxon>
        <taxon>Oscillospiraceae</taxon>
        <taxon>Fumia</taxon>
    </lineage>
</organism>
<dbReference type="RefSeq" id="WP_249293627.1">
    <property type="nucleotide sequence ID" value="NZ_JACRSV010000001.1"/>
</dbReference>
<keyword evidence="3" id="KW-1185">Reference proteome</keyword>
<dbReference type="InterPro" id="IPR000182">
    <property type="entry name" value="GNAT_dom"/>
</dbReference>
<evidence type="ECO:0000313" key="3">
    <source>
        <dbReference type="Proteomes" id="UP000610760"/>
    </source>
</evidence>
<dbReference type="AlphaFoldDB" id="A0A926E1Z6"/>
<evidence type="ECO:0000259" key="1">
    <source>
        <dbReference type="PROSITE" id="PS51186"/>
    </source>
</evidence>
<dbReference type="InterPro" id="IPR016181">
    <property type="entry name" value="Acyl_CoA_acyltransferase"/>
</dbReference>
<dbReference type="PANTHER" id="PTHR13355">
    <property type="entry name" value="GLUCOSAMINE 6-PHOSPHATE N-ACETYLTRANSFERASE"/>
    <property type="match status" value="1"/>
</dbReference>